<evidence type="ECO:0000259" key="1">
    <source>
        <dbReference type="PROSITE" id="PS50995"/>
    </source>
</evidence>
<dbReference type="PRINTS" id="PR00598">
    <property type="entry name" value="HTHMARR"/>
</dbReference>
<dbReference type="Pfam" id="PF12802">
    <property type="entry name" value="MarR_2"/>
    <property type="match status" value="1"/>
</dbReference>
<dbReference type="Proteomes" id="UP001152519">
    <property type="component" value="Unassembled WGS sequence"/>
</dbReference>
<dbReference type="AlphaFoldDB" id="A0A9W4DIY8"/>
<keyword evidence="3" id="KW-1185">Reference proteome</keyword>
<dbReference type="GO" id="GO:0006950">
    <property type="term" value="P:response to stress"/>
    <property type="evidence" value="ECO:0007669"/>
    <property type="project" value="TreeGrafter"/>
</dbReference>
<evidence type="ECO:0000313" key="2">
    <source>
        <dbReference type="EMBL" id="CAG6391070.1"/>
    </source>
</evidence>
<organism evidence="2 3">
    <name type="scientific">Actinacidiphila cocklensis</name>
    <dbReference type="NCBI Taxonomy" id="887465"/>
    <lineage>
        <taxon>Bacteria</taxon>
        <taxon>Bacillati</taxon>
        <taxon>Actinomycetota</taxon>
        <taxon>Actinomycetes</taxon>
        <taxon>Kitasatosporales</taxon>
        <taxon>Streptomycetaceae</taxon>
        <taxon>Actinacidiphila</taxon>
    </lineage>
</organism>
<proteinExistence type="predicted"/>
<dbReference type="PANTHER" id="PTHR33164:SF43">
    <property type="entry name" value="HTH-TYPE TRANSCRIPTIONAL REPRESSOR YETL"/>
    <property type="match status" value="1"/>
</dbReference>
<dbReference type="InterPro" id="IPR039422">
    <property type="entry name" value="MarR/SlyA-like"/>
</dbReference>
<reference evidence="2" key="1">
    <citation type="submission" date="2021-05" db="EMBL/GenBank/DDBJ databases">
        <authorList>
            <person name="Arsene-Ploetze F."/>
        </authorList>
    </citation>
    <scope>NUCLEOTIDE SEQUENCE</scope>
    <source>
        <strain evidence="2">DSM 42138</strain>
    </source>
</reference>
<dbReference type="Gene3D" id="1.10.10.10">
    <property type="entry name" value="Winged helix-like DNA-binding domain superfamily/Winged helix DNA-binding domain"/>
    <property type="match status" value="1"/>
</dbReference>
<protein>
    <submittedName>
        <fullName evidence="2">MarR family transcriptional regulator</fullName>
    </submittedName>
</protein>
<dbReference type="RefSeq" id="WP_251484381.1">
    <property type="nucleotide sequence ID" value="NZ_CAJSLV010000002.1"/>
</dbReference>
<dbReference type="PANTHER" id="PTHR33164">
    <property type="entry name" value="TRANSCRIPTIONAL REGULATOR, MARR FAMILY"/>
    <property type="match status" value="1"/>
</dbReference>
<sequence length="153" mass="16150">MAPKAAGRGAVYFPGLAAERLDIALCRASALVARAAETEAAASGIGVGQHLVLKMLAEAGPSSQRVLGEELRIDRSVMVGICDSLERAGQVRRERDADDRRAYAVTITDAGRRLLSRAEAAVPAFLDDTFAALTPAERGQLSALLGKLLQPRP</sequence>
<dbReference type="GO" id="GO:0003700">
    <property type="term" value="F:DNA-binding transcription factor activity"/>
    <property type="evidence" value="ECO:0007669"/>
    <property type="project" value="InterPro"/>
</dbReference>
<dbReference type="PROSITE" id="PS50995">
    <property type="entry name" value="HTH_MARR_2"/>
    <property type="match status" value="1"/>
</dbReference>
<evidence type="ECO:0000313" key="3">
    <source>
        <dbReference type="Proteomes" id="UP001152519"/>
    </source>
</evidence>
<gene>
    <name evidence="2" type="ORF">SCOCK_100136</name>
</gene>
<accession>A0A9W4DIY8</accession>
<feature type="domain" description="HTH marR-type" evidence="1">
    <location>
        <begin position="18"/>
        <end position="150"/>
    </location>
</feature>
<dbReference type="InterPro" id="IPR036388">
    <property type="entry name" value="WH-like_DNA-bd_sf"/>
</dbReference>
<dbReference type="InterPro" id="IPR000835">
    <property type="entry name" value="HTH_MarR-typ"/>
</dbReference>
<dbReference type="SMART" id="SM00347">
    <property type="entry name" value="HTH_MARR"/>
    <property type="match status" value="1"/>
</dbReference>
<name>A0A9W4DIY8_9ACTN</name>
<dbReference type="EMBL" id="CAJSLV010000002">
    <property type="protein sequence ID" value="CAG6391070.1"/>
    <property type="molecule type" value="Genomic_DNA"/>
</dbReference>
<comment type="caution">
    <text evidence="2">The sequence shown here is derived from an EMBL/GenBank/DDBJ whole genome shotgun (WGS) entry which is preliminary data.</text>
</comment>
<dbReference type="InterPro" id="IPR036390">
    <property type="entry name" value="WH_DNA-bd_sf"/>
</dbReference>
<dbReference type="SUPFAM" id="SSF46785">
    <property type="entry name" value="Winged helix' DNA-binding domain"/>
    <property type="match status" value="1"/>
</dbReference>